<comment type="similarity">
    <text evidence="1">Belongs to the LysR transcriptional regulatory family.</text>
</comment>
<dbReference type="PANTHER" id="PTHR30419">
    <property type="entry name" value="HTH-TYPE TRANSCRIPTIONAL REGULATOR YBHD"/>
    <property type="match status" value="1"/>
</dbReference>
<dbReference type="PRINTS" id="PR00039">
    <property type="entry name" value="HTHLYSR"/>
</dbReference>
<dbReference type="Pfam" id="PF03466">
    <property type="entry name" value="LysR_substrate"/>
    <property type="match status" value="1"/>
</dbReference>
<dbReference type="SUPFAM" id="SSF53850">
    <property type="entry name" value="Periplasmic binding protein-like II"/>
    <property type="match status" value="1"/>
</dbReference>
<dbReference type="PANTHER" id="PTHR30419:SF8">
    <property type="entry name" value="NITROGEN ASSIMILATION TRANSCRIPTIONAL ACTIVATOR-RELATED"/>
    <property type="match status" value="1"/>
</dbReference>
<keyword evidence="3" id="KW-0238">DNA-binding</keyword>
<dbReference type="Gene3D" id="3.40.190.290">
    <property type="match status" value="1"/>
</dbReference>
<dbReference type="Proteomes" id="UP001199044">
    <property type="component" value="Unassembled WGS sequence"/>
</dbReference>
<protein>
    <submittedName>
        <fullName evidence="6">LysR family transcriptional regulator</fullName>
    </submittedName>
</protein>
<organism evidence="6 7">
    <name type="scientific">Vibrio tritonius</name>
    <dbReference type="NCBI Taxonomy" id="1435069"/>
    <lineage>
        <taxon>Bacteria</taxon>
        <taxon>Pseudomonadati</taxon>
        <taxon>Pseudomonadota</taxon>
        <taxon>Gammaproteobacteria</taxon>
        <taxon>Vibrionales</taxon>
        <taxon>Vibrionaceae</taxon>
        <taxon>Vibrio</taxon>
    </lineage>
</organism>
<dbReference type="EMBL" id="JAIWIU010000044">
    <property type="protein sequence ID" value="MCA2016022.1"/>
    <property type="molecule type" value="Genomic_DNA"/>
</dbReference>
<dbReference type="PROSITE" id="PS50931">
    <property type="entry name" value="HTH_LYSR"/>
    <property type="match status" value="1"/>
</dbReference>
<dbReference type="RefSeq" id="WP_225250182.1">
    <property type="nucleotide sequence ID" value="NZ_JAIWIU010000044.1"/>
</dbReference>
<dbReference type="SUPFAM" id="SSF46785">
    <property type="entry name" value="Winged helix' DNA-binding domain"/>
    <property type="match status" value="1"/>
</dbReference>
<keyword evidence="2" id="KW-0805">Transcription regulation</keyword>
<keyword evidence="4" id="KW-0804">Transcription</keyword>
<keyword evidence="7" id="KW-1185">Reference proteome</keyword>
<evidence type="ECO:0000256" key="4">
    <source>
        <dbReference type="ARBA" id="ARBA00023163"/>
    </source>
</evidence>
<name>A0ABS7YK10_9VIBR</name>
<dbReference type="CDD" id="cd05466">
    <property type="entry name" value="PBP2_LTTR_substrate"/>
    <property type="match status" value="1"/>
</dbReference>
<accession>A0ABS7YK10</accession>
<evidence type="ECO:0000313" key="7">
    <source>
        <dbReference type="Proteomes" id="UP001199044"/>
    </source>
</evidence>
<dbReference type="Pfam" id="PF00126">
    <property type="entry name" value="HTH_1"/>
    <property type="match status" value="1"/>
</dbReference>
<dbReference type="Gene3D" id="1.10.10.10">
    <property type="entry name" value="Winged helix-like DNA-binding domain superfamily/Winged helix DNA-binding domain"/>
    <property type="match status" value="1"/>
</dbReference>
<dbReference type="InterPro" id="IPR005119">
    <property type="entry name" value="LysR_subst-bd"/>
</dbReference>
<evidence type="ECO:0000313" key="6">
    <source>
        <dbReference type="EMBL" id="MCA2016022.1"/>
    </source>
</evidence>
<gene>
    <name evidence="6" type="ORF">LDJ79_07865</name>
</gene>
<evidence type="ECO:0000256" key="3">
    <source>
        <dbReference type="ARBA" id="ARBA00023125"/>
    </source>
</evidence>
<dbReference type="InterPro" id="IPR036390">
    <property type="entry name" value="WH_DNA-bd_sf"/>
</dbReference>
<proteinExistence type="inferred from homology"/>
<reference evidence="7" key="1">
    <citation type="submission" date="2023-07" db="EMBL/GenBank/DDBJ databases">
        <title>Molecular identification of indigenous halophilic bacteria isolated from red sea cost, biodegradation of synthetic dyes and assessment of degraded metabolite toxicity.</title>
        <authorList>
            <person name="Chaieb K."/>
            <person name="Altayb H.N."/>
        </authorList>
    </citation>
    <scope>NUCLEOTIDE SEQUENCE [LARGE SCALE GENOMIC DNA]</scope>
    <source>
        <strain evidence="7">K20</strain>
    </source>
</reference>
<dbReference type="InterPro" id="IPR000847">
    <property type="entry name" value="LysR_HTH_N"/>
</dbReference>
<comment type="caution">
    <text evidence="6">The sequence shown here is derived from an EMBL/GenBank/DDBJ whole genome shotgun (WGS) entry which is preliminary data.</text>
</comment>
<feature type="domain" description="HTH lysR-type" evidence="5">
    <location>
        <begin position="1"/>
        <end position="59"/>
    </location>
</feature>
<evidence type="ECO:0000256" key="2">
    <source>
        <dbReference type="ARBA" id="ARBA00023015"/>
    </source>
</evidence>
<dbReference type="InterPro" id="IPR036388">
    <property type="entry name" value="WH-like_DNA-bd_sf"/>
</dbReference>
<dbReference type="InterPro" id="IPR050950">
    <property type="entry name" value="HTH-type_LysR_regulators"/>
</dbReference>
<sequence length="294" mass="34147">MEIRVLRYFEAIARLQNVTRAAVELHVAQPSLSVAIKKLEEELGVLLFTRVRNQPLKLTEEGHLLLKRSKRIFSEIERVEQEIADHQKLRTGHLKIGVPQMYGYTQFPHILKQFHQTYPGIRISVIQNSANTIRSHLEEGQLNLAIIDERRIHRKWPRISLEQQEMVASCALDHPLAQKESMQDNEFEYLPLILMDDTFLQRNIIDKRCEQAGFRPNVIIESNYIPTIVQATLDGLGVSTLLRDLVEKTPNLHAISLSPKEYCHFHLCWLDEDALSQAEHAFIRFISEFKDKIN</sequence>
<evidence type="ECO:0000256" key="1">
    <source>
        <dbReference type="ARBA" id="ARBA00009437"/>
    </source>
</evidence>
<evidence type="ECO:0000259" key="5">
    <source>
        <dbReference type="PROSITE" id="PS50931"/>
    </source>
</evidence>